<comment type="caution">
    <text evidence="1">The sequence shown here is derived from an EMBL/GenBank/DDBJ whole genome shotgun (WGS) entry which is preliminary data.</text>
</comment>
<sequence>MRSLRILRCRKCSPRVLLLLLLVVAFIVYCYYYTLSPIHPKPSKYAPEDALQLKAVMRKRARSGQAFDERN</sequence>
<keyword evidence="2" id="KW-1185">Reference proteome</keyword>
<name>A0A212EKH6_DANPL</name>
<dbReference type="AlphaFoldDB" id="A0A212EKH6"/>
<dbReference type="InParanoid" id="A0A212EKH6"/>
<evidence type="ECO:0000313" key="1">
    <source>
        <dbReference type="EMBL" id="OWR41986.1"/>
    </source>
</evidence>
<proteinExistence type="predicted"/>
<protein>
    <submittedName>
        <fullName evidence="1">Uncharacterized protein</fullName>
    </submittedName>
</protein>
<gene>
    <name evidence="1" type="ORF">KGM_203029</name>
</gene>
<dbReference type="KEGG" id="dpl:KGM_203029"/>
<accession>A0A212EKH6</accession>
<dbReference type="EMBL" id="AGBW02014274">
    <property type="protein sequence ID" value="OWR41986.1"/>
    <property type="molecule type" value="Genomic_DNA"/>
</dbReference>
<evidence type="ECO:0000313" key="2">
    <source>
        <dbReference type="Proteomes" id="UP000007151"/>
    </source>
</evidence>
<dbReference type="Proteomes" id="UP000007151">
    <property type="component" value="Unassembled WGS sequence"/>
</dbReference>
<organism evidence="1 2">
    <name type="scientific">Danaus plexippus plexippus</name>
    <dbReference type="NCBI Taxonomy" id="278856"/>
    <lineage>
        <taxon>Eukaryota</taxon>
        <taxon>Metazoa</taxon>
        <taxon>Ecdysozoa</taxon>
        <taxon>Arthropoda</taxon>
        <taxon>Hexapoda</taxon>
        <taxon>Insecta</taxon>
        <taxon>Pterygota</taxon>
        <taxon>Neoptera</taxon>
        <taxon>Endopterygota</taxon>
        <taxon>Lepidoptera</taxon>
        <taxon>Glossata</taxon>
        <taxon>Ditrysia</taxon>
        <taxon>Papilionoidea</taxon>
        <taxon>Nymphalidae</taxon>
        <taxon>Danainae</taxon>
        <taxon>Danaini</taxon>
        <taxon>Danaina</taxon>
        <taxon>Danaus</taxon>
        <taxon>Danaus</taxon>
    </lineage>
</organism>
<reference evidence="1 2" key="1">
    <citation type="journal article" date="2011" name="Cell">
        <title>The monarch butterfly genome yields insights into long-distance migration.</title>
        <authorList>
            <person name="Zhan S."/>
            <person name="Merlin C."/>
            <person name="Boore J.L."/>
            <person name="Reppert S.M."/>
        </authorList>
    </citation>
    <scope>NUCLEOTIDE SEQUENCE [LARGE SCALE GENOMIC DNA]</scope>
    <source>
        <strain evidence="1">F-2</strain>
    </source>
</reference>